<feature type="chain" id="PRO_5040733968" evidence="1">
    <location>
        <begin position="25"/>
        <end position="417"/>
    </location>
</feature>
<evidence type="ECO:0000313" key="3">
    <source>
        <dbReference type="Proteomes" id="UP001165065"/>
    </source>
</evidence>
<protein>
    <submittedName>
        <fullName evidence="2">Uncharacterized protein</fullName>
    </submittedName>
</protein>
<gene>
    <name evidence="2" type="ORF">TrCOL_g8760</name>
</gene>
<feature type="signal peptide" evidence="1">
    <location>
        <begin position="1"/>
        <end position="24"/>
    </location>
</feature>
<reference evidence="3" key="1">
    <citation type="journal article" date="2023" name="Commun. Biol.">
        <title>Genome analysis of Parmales, the sister group of diatoms, reveals the evolutionary specialization of diatoms from phago-mixotrophs to photoautotrophs.</title>
        <authorList>
            <person name="Ban H."/>
            <person name="Sato S."/>
            <person name="Yoshikawa S."/>
            <person name="Yamada K."/>
            <person name="Nakamura Y."/>
            <person name="Ichinomiya M."/>
            <person name="Sato N."/>
            <person name="Blanc-Mathieu R."/>
            <person name="Endo H."/>
            <person name="Kuwata A."/>
            <person name="Ogata H."/>
        </authorList>
    </citation>
    <scope>NUCLEOTIDE SEQUENCE [LARGE SCALE GENOMIC DNA]</scope>
</reference>
<accession>A0A9W7L2Z1</accession>
<keyword evidence="3" id="KW-1185">Reference proteome</keyword>
<comment type="caution">
    <text evidence="2">The sequence shown here is derived from an EMBL/GenBank/DDBJ whole genome shotgun (WGS) entry which is preliminary data.</text>
</comment>
<sequence>MKIIIPNIALLLLAVTKDIKTASADNLRALEAEGPTQTDVSDGLTIHVENGQVHRKLKGKGKGKGKGKIQSCQDMSGKWLALEPLTTYFNDGDFVNNNVAFEFTMAQSNTLCNYFGKEYLQGAEDPAFDKTDAAVALTAFPGYLGAKEGDKQFLSLRGTNERDYAPGNVEVCPGGQTAKIYVDAFCFVTTDTNPGQNVCSSMSVLQMVKFPDSETEIVDGLTIHVENGQVHRKLKGKGKGKGKGKFQNCQDIAGKWLSLFPLTTYFSNGESADVNIALELISASDSLCNYFGNEYLQDADSFEDPVFQQSAGSLAVTAFPGYLGAKEGDNLFLSLAGRAGTEIYPPANVEVCPGGQTAKFYIDAFCFVQDGQNVCSSKSDVILAKFPDSKTQIVGKTQSQLLDELEEQTDDVFLKFC</sequence>
<dbReference type="OrthoDB" id="10506609at2759"/>
<evidence type="ECO:0000256" key="1">
    <source>
        <dbReference type="SAM" id="SignalP"/>
    </source>
</evidence>
<proteinExistence type="predicted"/>
<dbReference type="EMBL" id="BRYA01000637">
    <property type="protein sequence ID" value="GMI26951.1"/>
    <property type="molecule type" value="Genomic_DNA"/>
</dbReference>
<evidence type="ECO:0000313" key="2">
    <source>
        <dbReference type="EMBL" id="GMI26951.1"/>
    </source>
</evidence>
<dbReference type="AlphaFoldDB" id="A0A9W7L2Z1"/>
<keyword evidence="1" id="KW-0732">Signal</keyword>
<organism evidence="2 3">
    <name type="scientific">Triparma columacea</name>
    <dbReference type="NCBI Taxonomy" id="722753"/>
    <lineage>
        <taxon>Eukaryota</taxon>
        <taxon>Sar</taxon>
        <taxon>Stramenopiles</taxon>
        <taxon>Ochrophyta</taxon>
        <taxon>Bolidophyceae</taxon>
        <taxon>Parmales</taxon>
        <taxon>Triparmaceae</taxon>
        <taxon>Triparma</taxon>
    </lineage>
</organism>
<dbReference type="Proteomes" id="UP001165065">
    <property type="component" value="Unassembled WGS sequence"/>
</dbReference>
<name>A0A9W7L2Z1_9STRA</name>